<dbReference type="KEGG" id="nsr:NS506_03029"/>
<organism evidence="2 3">
    <name type="scientific">Nocardia seriolae</name>
    <dbReference type="NCBI Taxonomy" id="37332"/>
    <lineage>
        <taxon>Bacteria</taxon>
        <taxon>Bacillati</taxon>
        <taxon>Actinomycetota</taxon>
        <taxon>Actinomycetes</taxon>
        <taxon>Mycobacteriales</taxon>
        <taxon>Nocardiaceae</taxon>
        <taxon>Nocardia</taxon>
    </lineage>
</organism>
<proteinExistence type="predicted"/>
<dbReference type="Proteomes" id="UP000180166">
    <property type="component" value="Chromosome"/>
</dbReference>
<reference evidence="2 3" key="2">
    <citation type="journal article" date="2016" name="Genome Announc.">
        <title>Draft Genome Sequence of Erythromycin- and Oxytetracycline-Sensitive Nocardia seriolae Strain U-1 (NBRC 110359).</title>
        <authorList>
            <person name="Imajoh M."/>
            <person name="Sukeda M."/>
            <person name="Shimizu M."/>
            <person name="Yamane J."/>
            <person name="Ohnishi K."/>
            <person name="Oshima S."/>
        </authorList>
    </citation>
    <scope>NUCLEOTIDE SEQUENCE [LARGE SCALE GENOMIC DNA]</scope>
    <source>
        <strain evidence="2 3">U-1</strain>
    </source>
</reference>
<accession>A0A0B8NMD9</accession>
<dbReference type="OrthoDB" id="9908968at2"/>
<evidence type="ECO:0000313" key="2">
    <source>
        <dbReference type="EMBL" id="GAP32943.1"/>
    </source>
</evidence>
<keyword evidence="3" id="KW-1185">Reference proteome</keyword>
<reference evidence="3" key="1">
    <citation type="submission" date="2015-07" db="EMBL/GenBank/DDBJ databases">
        <title>Nocardia seriolae U-1 whole genome shotgun sequence.</title>
        <authorList>
            <person name="Imajoh M."/>
            <person name="Fukumoto Y."/>
            <person name="Sukeda M."/>
            <person name="Yamane J."/>
            <person name="Yamasaki K."/>
            <person name="Shimizu M."/>
            <person name="Ohnishi K."/>
            <person name="Oshima S."/>
        </authorList>
    </citation>
    <scope>NUCLEOTIDE SEQUENCE [LARGE SCALE GENOMIC DNA]</scope>
    <source>
        <strain evidence="3">U-1</strain>
    </source>
</reference>
<dbReference type="EMBL" id="BBYQ01000194">
    <property type="protein sequence ID" value="GAP32943.1"/>
    <property type="molecule type" value="Genomic_DNA"/>
</dbReference>
<dbReference type="GeneID" id="93369312"/>
<reference evidence="1 4" key="3">
    <citation type="submission" date="2016-10" db="EMBL/GenBank/DDBJ databases">
        <title>Genome sequence of Nocardia seriolae strain EM150506, isolated from Anguila japonica.</title>
        <authorList>
            <person name="Han H.-J."/>
        </authorList>
    </citation>
    <scope>NUCLEOTIDE SEQUENCE [LARGE SCALE GENOMIC DNA]</scope>
    <source>
        <strain evidence="1 4">EM150506</strain>
    </source>
</reference>
<dbReference type="Proteomes" id="UP000037179">
    <property type="component" value="Unassembled WGS sequence"/>
</dbReference>
<dbReference type="AlphaFoldDB" id="A0A0B8NMD9"/>
<name>A0A0B8NMD9_9NOCA</name>
<evidence type="ECO:0000313" key="3">
    <source>
        <dbReference type="Proteomes" id="UP000037179"/>
    </source>
</evidence>
<sequence length="58" mass="6590">MTVDIECCGTPMSLIPARPQDAPFEYLMYCYECGHYEPWDVDEDPAIGCEATPQEDRS</sequence>
<protein>
    <submittedName>
        <fullName evidence="2">Uncharacterized protein</fullName>
    </submittedName>
</protein>
<dbReference type="EMBL" id="CP017839">
    <property type="protein sequence ID" value="APA97086.1"/>
    <property type="molecule type" value="Genomic_DNA"/>
</dbReference>
<gene>
    <name evidence="1" type="ORF">NS506_03029</name>
    <name evidence="2" type="ORF">NSK11_contig00194-0004</name>
</gene>
<evidence type="ECO:0000313" key="4">
    <source>
        <dbReference type="Proteomes" id="UP000180166"/>
    </source>
</evidence>
<dbReference type="RefSeq" id="WP_155239310.1">
    <property type="nucleotide sequence ID" value="NZ_AP017900.1"/>
</dbReference>
<evidence type="ECO:0000313" key="1">
    <source>
        <dbReference type="EMBL" id="APA97086.1"/>
    </source>
</evidence>